<name>A0AA37RX95_9GAMM</name>
<reference evidence="1" key="2">
    <citation type="submission" date="2023-01" db="EMBL/GenBank/DDBJ databases">
        <title>Draft genome sequence of Paraferrimonas sedimenticola strain NBRC 101628.</title>
        <authorList>
            <person name="Sun Q."/>
            <person name="Mori K."/>
        </authorList>
    </citation>
    <scope>NUCLEOTIDE SEQUENCE</scope>
    <source>
        <strain evidence="1">NBRC 101628</strain>
    </source>
</reference>
<comment type="caution">
    <text evidence="1">The sequence shown here is derived from an EMBL/GenBank/DDBJ whole genome shotgun (WGS) entry which is preliminary data.</text>
</comment>
<gene>
    <name evidence="1" type="ORF">GCM10007895_23450</name>
</gene>
<dbReference type="EMBL" id="BSNC01000005">
    <property type="protein sequence ID" value="GLP97039.1"/>
    <property type="molecule type" value="Genomic_DNA"/>
</dbReference>
<proteinExistence type="predicted"/>
<sequence length="188" mass="21098">MSRIIKLVLLIVWTVFALGCQTPQALSPQPAWPSPASYGNKVQAQQVLQVTYQQQTQQILVAVDISSDSVELVALSGMGIPLFTLNWDGSRLTQTNHLSTEEFDNQQSVLDAFFLAIWPQAALSEYLSQQGLLLQQSNSQREVLSVSGEAKLSVRWNDYQAPQGYIEIDDHANQNRLKLTTIYWDESQ</sequence>
<accession>A0AA37RX95</accession>
<dbReference type="RefSeq" id="WP_095504341.1">
    <property type="nucleotide sequence ID" value="NZ_BSNC01000005.1"/>
</dbReference>
<dbReference type="AlphaFoldDB" id="A0AA37RX95"/>
<dbReference type="Proteomes" id="UP001161422">
    <property type="component" value="Unassembled WGS sequence"/>
</dbReference>
<evidence type="ECO:0000313" key="2">
    <source>
        <dbReference type="Proteomes" id="UP001161422"/>
    </source>
</evidence>
<organism evidence="1 2">
    <name type="scientific">Paraferrimonas sedimenticola</name>
    <dbReference type="NCBI Taxonomy" id="375674"/>
    <lineage>
        <taxon>Bacteria</taxon>
        <taxon>Pseudomonadati</taxon>
        <taxon>Pseudomonadota</taxon>
        <taxon>Gammaproteobacteria</taxon>
        <taxon>Alteromonadales</taxon>
        <taxon>Ferrimonadaceae</taxon>
        <taxon>Paraferrimonas</taxon>
    </lineage>
</organism>
<evidence type="ECO:0000313" key="1">
    <source>
        <dbReference type="EMBL" id="GLP97039.1"/>
    </source>
</evidence>
<dbReference type="Pfam" id="PF11659">
    <property type="entry name" value="DUF3261"/>
    <property type="match status" value="1"/>
</dbReference>
<dbReference type="InterPro" id="IPR021675">
    <property type="entry name" value="DUF3261"/>
</dbReference>
<keyword evidence="2" id="KW-1185">Reference proteome</keyword>
<dbReference type="PROSITE" id="PS51257">
    <property type="entry name" value="PROKAR_LIPOPROTEIN"/>
    <property type="match status" value="1"/>
</dbReference>
<protein>
    <submittedName>
        <fullName evidence="1">Uncharacterized protein</fullName>
    </submittedName>
</protein>
<reference evidence="1" key="1">
    <citation type="journal article" date="2014" name="Int. J. Syst. Evol. Microbiol.">
        <title>Complete genome sequence of Corynebacterium casei LMG S-19264T (=DSM 44701T), isolated from a smear-ripened cheese.</title>
        <authorList>
            <consortium name="US DOE Joint Genome Institute (JGI-PGF)"/>
            <person name="Walter F."/>
            <person name="Albersmeier A."/>
            <person name="Kalinowski J."/>
            <person name="Ruckert C."/>
        </authorList>
    </citation>
    <scope>NUCLEOTIDE SEQUENCE</scope>
    <source>
        <strain evidence="1">NBRC 101628</strain>
    </source>
</reference>